<feature type="domain" description="AMP-binding enzyme C-terminal" evidence="16">
    <location>
        <begin position="428"/>
        <end position="503"/>
    </location>
</feature>
<gene>
    <name evidence="17" type="ORF">SAMN05421852_11267</name>
</gene>
<evidence type="ECO:0000256" key="12">
    <source>
        <dbReference type="ARBA" id="ARBA00026121"/>
    </source>
</evidence>
<keyword evidence="6" id="KW-0547">Nucleotide-binding</keyword>
<dbReference type="FunFam" id="3.30.300.30:FF:000006">
    <property type="entry name" value="Long-chain-fatty-acid--CoA ligase FadD"/>
    <property type="match status" value="1"/>
</dbReference>
<keyword evidence="18" id="KW-1185">Reference proteome</keyword>
<dbReference type="AlphaFoldDB" id="A0A1I3SBV8"/>
<name>A0A1I3SBV8_9BACL</name>
<comment type="similarity">
    <text evidence="4">Belongs to the ATP-dependent AMP-binding enzyme family.</text>
</comment>
<dbReference type="FunFam" id="3.40.50.12780:FF:000003">
    <property type="entry name" value="Long-chain-fatty-acid--CoA ligase FadD"/>
    <property type="match status" value="1"/>
</dbReference>
<dbReference type="InterPro" id="IPR020845">
    <property type="entry name" value="AMP-binding_CS"/>
</dbReference>
<comment type="pathway">
    <text evidence="3">Lipid metabolism; fatty acid beta-oxidation.</text>
</comment>
<evidence type="ECO:0000256" key="1">
    <source>
        <dbReference type="ARBA" id="ARBA00001946"/>
    </source>
</evidence>
<sequence length="524" mass="59373">MVEMPVFQLLTNSAARFPDHVAIRFENRTYTYQELKEHVDRLSTVLAHLGIQKGDRVALIFQNSPEYIISYYGVLQAGGIVVQVNPFYKERELLNILQDSEAGWVLCEKEQWDKLKTIQSHTNIQQILLFGLEPEATVENAVHVEQLLASTQANPPDIPFHVKEDVAVLQYTGGTTGRSKGAMLTHYNLVANVQQCYQMAASILQIPGEIMLCLIPLYHVYSMTSCMNYAIFLGATIVLRRKFDVNEVFELIQKYRPTLFPAVPTMFIALLNHPKSNEVDLSSLKHCISGSAPIPTEIIRRFEEKTGAIITEGYGLSEASPVTHRNPLQGKRKPGSIGIPLPYTEAKIVDLETGTKTLPPGKEGELVVRGPQVMKGYWKNPEETKQALRDGWLYTGDIAKRDEENYYYIVGRKKEMIITGGFNVYPNEVEEVLYKHPGVREAAVIGITDDYRGEAVKAFIVPQPHVSLTEDELIQFCRSQLANYKVPRCIEFRDSLPKSNVGKVLRRILVEEERRKRGDKNEHR</sequence>
<dbReference type="SUPFAM" id="SSF56801">
    <property type="entry name" value="Acetyl-CoA synthetase-like"/>
    <property type="match status" value="1"/>
</dbReference>
<dbReference type="InterPro" id="IPR000873">
    <property type="entry name" value="AMP-dep_synth/lig_dom"/>
</dbReference>
<dbReference type="Gene3D" id="3.30.300.30">
    <property type="match status" value="1"/>
</dbReference>
<comment type="cofactor">
    <cofactor evidence="1">
        <name>Mg(2+)</name>
        <dbReference type="ChEBI" id="CHEBI:18420"/>
    </cofactor>
</comment>
<feature type="domain" description="AMP-dependent synthetase/ligase" evidence="15">
    <location>
        <begin position="11"/>
        <end position="378"/>
    </location>
</feature>
<dbReference type="Proteomes" id="UP000199545">
    <property type="component" value="Unassembled WGS sequence"/>
</dbReference>
<keyword evidence="11" id="KW-0472">Membrane</keyword>
<evidence type="ECO:0000256" key="8">
    <source>
        <dbReference type="ARBA" id="ARBA00022840"/>
    </source>
</evidence>
<dbReference type="CDD" id="cd05936">
    <property type="entry name" value="FC-FACS_FadD_like"/>
    <property type="match status" value="1"/>
</dbReference>
<keyword evidence="10" id="KW-0443">Lipid metabolism</keyword>
<evidence type="ECO:0000256" key="3">
    <source>
        <dbReference type="ARBA" id="ARBA00005005"/>
    </source>
</evidence>
<dbReference type="Pfam" id="PF13193">
    <property type="entry name" value="AMP-binding_C"/>
    <property type="match status" value="1"/>
</dbReference>
<dbReference type="NCBIfam" id="NF004837">
    <property type="entry name" value="PRK06187.1"/>
    <property type="match status" value="1"/>
</dbReference>
<dbReference type="PROSITE" id="PS00455">
    <property type="entry name" value="AMP_BINDING"/>
    <property type="match status" value="1"/>
</dbReference>
<keyword evidence="5" id="KW-0436">Ligase</keyword>
<evidence type="ECO:0000313" key="18">
    <source>
        <dbReference type="Proteomes" id="UP000199545"/>
    </source>
</evidence>
<keyword evidence="7" id="KW-0276">Fatty acid metabolism</keyword>
<dbReference type="RefSeq" id="WP_245739849.1">
    <property type="nucleotide sequence ID" value="NZ_FORR01000012.1"/>
</dbReference>
<evidence type="ECO:0000256" key="4">
    <source>
        <dbReference type="ARBA" id="ARBA00006432"/>
    </source>
</evidence>
<accession>A0A1I3SBV8</accession>
<dbReference type="Pfam" id="PF00501">
    <property type="entry name" value="AMP-binding"/>
    <property type="match status" value="1"/>
</dbReference>
<keyword evidence="8" id="KW-0067">ATP-binding</keyword>
<keyword evidence="9" id="KW-0460">Magnesium</keyword>
<dbReference type="PANTHER" id="PTHR43767">
    <property type="entry name" value="LONG-CHAIN-FATTY-ACID--COA LIGASE"/>
    <property type="match status" value="1"/>
</dbReference>
<dbReference type="Gene3D" id="3.40.50.980">
    <property type="match status" value="2"/>
</dbReference>
<dbReference type="InterPro" id="IPR045851">
    <property type="entry name" value="AMP-bd_C_sf"/>
</dbReference>
<dbReference type="EMBL" id="FORR01000012">
    <property type="protein sequence ID" value="SFJ55006.1"/>
    <property type="molecule type" value="Genomic_DNA"/>
</dbReference>
<evidence type="ECO:0000256" key="14">
    <source>
        <dbReference type="ARBA" id="ARBA00042773"/>
    </source>
</evidence>
<dbReference type="GO" id="GO:0005524">
    <property type="term" value="F:ATP binding"/>
    <property type="evidence" value="ECO:0007669"/>
    <property type="project" value="UniProtKB-KW"/>
</dbReference>
<protein>
    <recommendedName>
        <fullName evidence="13">Long-chain-fatty-acid--CoA ligase</fullName>
        <ecNumber evidence="12">6.2.1.3</ecNumber>
    </recommendedName>
    <alternativeName>
        <fullName evidence="14">Long-chain acyl-CoA synthetase</fullName>
    </alternativeName>
</protein>
<evidence type="ECO:0000256" key="6">
    <source>
        <dbReference type="ARBA" id="ARBA00022741"/>
    </source>
</evidence>
<evidence type="ECO:0000259" key="16">
    <source>
        <dbReference type="Pfam" id="PF13193"/>
    </source>
</evidence>
<evidence type="ECO:0000256" key="2">
    <source>
        <dbReference type="ARBA" id="ARBA00004170"/>
    </source>
</evidence>
<dbReference type="PANTHER" id="PTHR43767:SF1">
    <property type="entry name" value="NONRIBOSOMAL PEPTIDE SYNTHASE PES1 (EUROFUNG)-RELATED"/>
    <property type="match status" value="1"/>
</dbReference>
<evidence type="ECO:0000313" key="17">
    <source>
        <dbReference type="EMBL" id="SFJ55006.1"/>
    </source>
</evidence>
<organism evidence="17 18">
    <name type="scientific">Thermoflavimicrobium dichotomicum</name>
    <dbReference type="NCBI Taxonomy" id="46223"/>
    <lineage>
        <taxon>Bacteria</taxon>
        <taxon>Bacillati</taxon>
        <taxon>Bacillota</taxon>
        <taxon>Bacilli</taxon>
        <taxon>Bacillales</taxon>
        <taxon>Thermoactinomycetaceae</taxon>
        <taxon>Thermoflavimicrobium</taxon>
    </lineage>
</organism>
<dbReference type="GO" id="GO:0016020">
    <property type="term" value="C:membrane"/>
    <property type="evidence" value="ECO:0007669"/>
    <property type="project" value="UniProtKB-SubCell"/>
</dbReference>
<dbReference type="GO" id="GO:0004467">
    <property type="term" value="F:long-chain fatty acid-CoA ligase activity"/>
    <property type="evidence" value="ECO:0007669"/>
    <property type="project" value="UniProtKB-EC"/>
</dbReference>
<dbReference type="InterPro" id="IPR025110">
    <property type="entry name" value="AMP-bd_C"/>
</dbReference>
<dbReference type="EC" id="6.2.1.3" evidence="12"/>
<evidence type="ECO:0000256" key="11">
    <source>
        <dbReference type="ARBA" id="ARBA00023136"/>
    </source>
</evidence>
<reference evidence="17 18" key="1">
    <citation type="submission" date="2016-10" db="EMBL/GenBank/DDBJ databases">
        <authorList>
            <person name="de Groot N.N."/>
        </authorList>
    </citation>
    <scope>NUCLEOTIDE SEQUENCE [LARGE SCALE GENOMIC DNA]</scope>
    <source>
        <strain evidence="17 18">DSM 44778</strain>
    </source>
</reference>
<comment type="subcellular location">
    <subcellularLocation>
        <location evidence="2">Membrane</location>
        <topology evidence="2">Peripheral membrane protein</topology>
    </subcellularLocation>
</comment>
<dbReference type="Gene3D" id="2.30.38.10">
    <property type="entry name" value="Luciferase, Domain 3"/>
    <property type="match status" value="1"/>
</dbReference>
<dbReference type="STRING" id="46223.SAMN05421852_11267"/>
<evidence type="ECO:0000256" key="7">
    <source>
        <dbReference type="ARBA" id="ARBA00022832"/>
    </source>
</evidence>
<dbReference type="InterPro" id="IPR050237">
    <property type="entry name" value="ATP-dep_AMP-bd_enzyme"/>
</dbReference>
<evidence type="ECO:0000256" key="13">
    <source>
        <dbReference type="ARBA" id="ARBA00039545"/>
    </source>
</evidence>
<evidence type="ECO:0000256" key="10">
    <source>
        <dbReference type="ARBA" id="ARBA00023098"/>
    </source>
</evidence>
<evidence type="ECO:0000256" key="5">
    <source>
        <dbReference type="ARBA" id="ARBA00022598"/>
    </source>
</evidence>
<evidence type="ECO:0000256" key="9">
    <source>
        <dbReference type="ARBA" id="ARBA00022842"/>
    </source>
</evidence>
<proteinExistence type="inferred from homology"/>
<evidence type="ECO:0000259" key="15">
    <source>
        <dbReference type="Pfam" id="PF00501"/>
    </source>
</evidence>